<dbReference type="Proteomes" id="UP000005239">
    <property type="component" value="Unassembled WGS sequence"/>
</dbReference>
<dbReference type="SMART" id="SM00028">
    <property type="entry name" value="TPR"/>
    <property type="match status" value="8"/>
</dbReference>
<keyword evidence="10" id="KW-1185">Reference proteome</keyword>
<dbReference type="GO" id="GO:0016567">
    <property type="term" value="P:protein ubiquitination"/>
    <property type="evidence" value="ECO:0000318"/>
    <property type="project" value="GO_Central"/>
</dbReference>
<sequence>MEASQKQAEAPFVGKEIVSDLHWLIRECDDRLIVDGTKWASEILCYLPAKWIDEAKSCKKFKIRSESISTRLSTVNRFSILARNLLVAKEFHRAEFYFEKARNMDSEYTFMYYWTRYLKAINEDLENEIESIERKAADLDDEEQLFLLYRDIQREDTNSFDCFMHYLKGLLQRSLHLREEAKRSFVASIQKDIRFWPSWNELATLVEDTDEVVSSISMASDTWMSGMFEMIALPRFHLFPSAVSKGDQLASRGLGTQPALLIANAICYNQMYEHDLAIDRFQQAHELDPFRVEEMNLFSDSLYIRMDRVRLASLAHSFFRTHKYSWETCCIVANYYSIRGEHEQSIRFLHRALRINPHSSASTWTLIGHEFMELKNNSAACLAYRKAIEKDPSDHRGWYGLGQLYDILKMHQYALYYYQKAHTCKPQDSRMLVALAEVYQRLSRNVDAEKCLIKAYKVGDVEGTALLHLAKHYEQLQLRENAACVYTKYIEEYKESTSTDINAPASLLFLSRYHADVADYDLASEYAQRCLEFEQVRHEAGSILRSIQQKQKLRRTSHRRSSPRGTAPTVTPRRLDLTEPTIAEDNHAEELMAVSDGEDDMASVELLKLVDPSLYYSKFIEGGVFPDGRAIDSFKAFSFKRGVVGGVCAGSALVRQGGVTVVCSLSASLGPISTEPMMTVEWEGASDENDTKMALVDARSLLNELVSRQAFFTREAVRSTHEMLEWRLQAKFRLLHSDGDLSAAVVGALLAALTDTRLPTVLLQHAADDEAPIDPAEIKIEKDESKWLPIELASHPVASTFILYSDEKGKMHLLADPPADARRLCTSQCTIVIGKKKDQASSMLALRSAGSCSDDLLRRMVGIAEKRQESIVSALEKKE</sequence>
<keyword evidence="6" id="KW-0131">Cell cycle</keyword>
<proteinExistence type="predicted"/>
<evidence type="ECO:0000256" key="6">
    <source>
        <dbReference type="ARBA" id="ARBA00023306"/>
    </source>
</evidence>
<gene>
    <name evidence="9" type="primary">WBGene00091987</name>
</gene>
<evidence type="ECO:0000256" key="4">
    <source>
        <dbReference type="ARBA" id="ARBA00022786"/>
    </source>
</evidence>
<evidence type="ECO:0000256" key="7">
    <source>
        <dbReference type="SAM" id="Coils"/>
    </source>
</evidence>
<dbReference type="InterPro" id="IPR020568">
    <property type="entry name" value="Ribosomal_Su5_D2-typ_SF"/>
</dbReference>
<dbReference type="InterPro" id="IPR011990">
    <property type="entry name" value="TPR-like_helical_dom_sf"/>
</dbReference>
<reference evidence="10" key="1">
    <citation type="journal article" date="2008" name="Nat. Genet.">
        <title>The Pristionchus pacificus genome provides a unique perspective on nematode lifestyle and parasitism.</title>
        <authorList>
            <person name="Dieterich C."/>
            <person name="Clifton S.W."/>
            <person name="Schuster L.N."/>
            <person name="Chinwalla A."/>
            <person name="Delehaunty K."/>
            <person name="Dinkelacker I."/>
            <person name="Fulton L."/>
            <person name="Fulton R."/>
            <person name="Godfrey J."/>
            <person name="Minx P."/>
            <person name="Mitreva M."/>
            <person name="Roeseler W."/>
            <person name="Tian H."/>
            <person name="Witte H."/>
            <person name="Yang S.P."/>
            <person name="Wilson R.K."/>
            <person name="Sommer R.J."/>
        </authorList>
    </citation>
    <scope>NUCLEOTIDE SEQUENCE [LARGE SCALE GENOMIC DNA]</scope>
    <source>
        <strain evidence="10">PS312</strain>
    </source>
</reference>
<evidence type="ECO:0000256" key="1">
    <source>
        <dbReference type="ARBA" id="ARBA00022618"/>
    </source>
</evidence>
<keyword evidence="4" id="KW-0833">Ubl conjugation pathway</keyword>
<feature type="coiled-coil region" evidence="7">
    <location>
        <begin position="115"/>
        <end position="145"/>
    </location>
</feature>
<dbReference type="Pfam" id="PF01138">
    <property type="entry name" value="RNase_PH"/>
    <property type="match status" value="1"/>
</dbReference>
<accession>A0A2A6BQG2</accession>
<dbReference type="SUPFAM" id="SSF55666">
    <property type="entry name" value="Ribonuclease PH domain 2-like"/>
    <property type="match status" value="1"/>
</dbReference>
<keyword evidence="1" id="KW-0132">Cell division</keyword>
<reference evidence="9" key="2">
    <citation type="submission" date="2022-06" db="UniProtKB">
        <authorList>
            <consortium name="EnsemblMetazoa"/>
        </authorList>
    </citation>
    <scope>IDENTIFICATION</scope>
    <source>
        <strain evidence="9">PS312</strain>
    </source>
</reference>
<dbReference type="GO" id="GO:0051301">
    <property type="term" value="P:cell division"/>
    <property type="evidence" value="ECO:0000318"/>
    <property type="project" value="GO_Central"/>
</dbReference>
<feature type="region of interest" description="Disordered" evidence="8">
    <location>
        <begin position="547"/>
        <end position="573"/>
    </location>
</feature>
<dbReference type="Pfam" id="PF04049">
    <property type="entry name" value="ANAPC8"/>
    <property type="match status" value="1"/>
</dbReference>
<dbReference type="AlphaFoldDB" id="A0A2A6BQG2"/>
<dbReference type="PROSITE" id="PS50005">
    <property type="entry name" value="TPR"/>
    <property type="match status" value="4"/>
</dbReference>
<dbReference type="GO" id="GO:0031145">
    <property type="term" value="P:anaphase-promoting complex-dependent catabolic process"/>
    <property type="evidence" value="ECO:0000318"/>
    <property type="project" value="GO_Central"/>
</dbReference>
<keyword evidence="2" id="KW-0677">Repeat</keyword>
<keyword evidence="7" id="KW-0175">Coiled coil</keyword>
<dbReference type="Pfam" id="PF13432">
    <property type="entry name" value="TPR_16"/>
    <property type="match status" value="1"/>
</dbReference>
<dbReference type="EnsemblMetazoa" id="PPA02433.1">
    <property type="protein sequence ID" value="PPA02433.1"/>
    <property type="gene ID" value="WBGene00091987"/>
</dbReference>
<dbReference type="InterPro" id="IPR001247">
    <property type="entry name" value="ExoRNase_PH_dom1"/>
</dbReference>
<evidence type="ECO:0000256" key="2">
    <source>
        <dbReference type="ARBA" id="ARBA00022737"/>
    </source>
</evidence>
<dbReference type="SUPFAM" id="SSF48452">
    <property type="entry name" value="TPR-like"/>
    <property type="match status" value="2"/>
</dbReference>
<keyword evidence="3" id="KW-0498">Mitosis</keyword>
<protein>
    <submittedName>
        <fullName evidence="9">Mat-3</fullName>
    </submittedName>
</protein>
<evidence type="ECO:0000256" key="5">
    <source>
        <dbReference type="ARBA" id="ARBA00022803"/>
    </source>
</evidence>
<keyword evidence="5" id="KW-0802">TPR repeat</keyword>
<evidence type="ECO:0000256" key="3">
    <source>
        <dbReference type="ARBA" id="ARBA00022776"/>
    </source>
</evidence>
<organism evidence="9 10">
    <name type="scientific">Pristionchus pacificus</name>
    <name type="common">Parasitic nematode worm</name>
    <dbReference type="NCBI Taxonomy" id="54126"/>
    <lineage>
        <taxon>Eukaryota</taxon>
        <taxon>Metazoa</taxon>
        <taxon>Ecdysozoa</taxon>
        <taxon>Nematoda</taxon>
        <taxon>Chromadorea</taxon>
        <taxon>Rhabditida</taxon>
        <taxon>Rhabditina</taxon>
        <taxon>Diplogasteromorpha</taxon>
        <taxon>Diplogasteroidea</taxon>
        <taxon>Neodiplogasteridae</taxon>
        <taxon>Pristionchus</taxon>
    </lineage>
</organism>
<dbReference type="Gene3D" id="3.30.230.70">
    <property type="entry name" value="GHMP Kinase, N-terminal domain"/>
    <property type="match status" value="1"/>
</dbReference>
<dbReference type="InterPro" id="IPR036345">
    <property type="entry name" value="ExoRNase_PH_dom2_sf"/>
</dbReference>
<dbReference type="Gene3D" id="1.25.40.10">
    <property type="entry name" value="Tetratricopeptide repeat domain"/>
    <property type="match status" value="2"/>
</dbReference>
<dbReference type="PANTHER" id="PTHR12558">
    <property type="entry name" value="CELL DIVISION CYCLE 16,23,27"/>
    <property type="match status" value="1"/>
</dbReference>
<dbReference type="InterPro" id="IPR007192">
    <property type="entry name" value="APC8"/>
</dbReference>
<dbReference type="InterPro" id="IPR027408">
    <property type="entry name" value="PNPase/RNase_PH_dom_sf"/>
</dbReference>
<dbReference type="SUPFAM" id="SSF54211">
    <property type="entry name" value="Ribosomal protein S5 domain 2-like"/>
    <property type="match status" value="1"/>
</dbReference>
<evidence type="ECO:0000313" key="10">
    <source>
        <dbReference type="Proteomes" id="UP000005239"/>
    </source>
</evidence>
<evidence type="ECO:0000313" key="9">
    <source>
        <dbReference type="EnsemblMetazoa" id="PPA02433.1"/>
    </source>
</evidence>
<name>A0A2A6BQG2_PRIPA</name>
<accession>A0A8R1U319</accession>
<dbReference type="GO" id="GO:0045842">
    <property type="term" value="P:positive regulation of mitotic metaphase/anaphase transition"/>
    <property type="evidence" value="ECO:0000318"/>
    <property type="project" value="GO_Central"/>
</dbReference>
<feature type="compositionally biased region" description="Basic residues" evidence="8">
    <location>
        <begin position="551"/>
        <end position="562"/>
    </location>
</feature>
<evidence type="ECO:0000256" key="8">
    <source>
        <dbReference type="SAM" id="MobiDB-lite"/>
    </source>
</evidence>
<dbReference type="InterPro" id="IPR019734">
    <property type="entry name" value="TPR_rpt"/>
</dbReference>
<dbReference type="PANTHER" id="PTHR12558:SF10">
    <property type="entry name" value="CELL DIVISION CYCLE PROTEIN 23 HOMOLOG"/>
    <property type="match status" value="1"/>
</dbReference>
<dbReference type="GO" id="GO:0005680">
    <property type="term" value="C:anaphase-promoting complex"/>
    <property type="evidence" value="ECO:0000318"/>
    <property type="project" value="GO_Central"/>
</dbReference>